<organism evidence="1 2">
    <name type="scientific">Actinoplanes derwentensis</name>
    <dbReference type="NCBI Taxonomy" id="113562"/>
    <lineage>
        <taxon>Bacteria</taxon>
        <taxon>Bacillati</taxon>
        <taxon>Actinomycetota</taxon>
        <taxon>Actinomycetes</taxon>
        <taxon>Micromonosporales</taxon>
        <taxon>Micromonosporaceae</taxon>
        <taxon>Actinoplanes</taxon>
    </lineage>
</organism>
<keyword evidence="2" id="KW-1185">Reference proteome</keyword>
<evidence type="ECO:0000313" key="1">
    <source>
        <dbReference type="EMBL" id="SDT45844.1"/>
    </source>
</evidence>
<name>A0A1H2AIZ2_9ACTN</name>
<dbReference type="AlphaFoldDB" id="A0A1H2AIZ2"/>
<dbReference type="Proteomes" id="UP000198688">
    <property type="component" value="Chromosome I"/>
</dbReference>
<evidence type="ECO:0000313" key="2">
    <source>
        <dbReference type="Proteomes" id="UP000198688"/>
    </source>
</evidence>
<evidence type="ECO:0008006" key="3">
    <source>
        <dbReference type="Google" id="ProtNLM"/>
    </source>
</evidence>
<dbReference type="RefSeq" id="WP_092545937.1">
    <property type="nucleotide sequence ID" value="NZ_BOMJ01000115.1"/>
</dbReference>
<dbReference type="STRING" id="113562.SAMN04489716_3891"/>
<gene>
    <name evidence="1" type="ORF">SAMN04489716_3891</name>
</gene>
<reference evidence="1 2" key="1">
    <citation type="submission" date="2016-10" db="EMBL/GenBank/DDBJ databases">
        <authorList>
            <person name="de Groot N.N."/>
        </authorList>
    </citation>
    <scope>NUCLEOTIDE SEQUENCE [LARGE SCALE GENOMIC DNA]</scope>
    <source>
        <strain evidence="1 2">DSM 43941</strain>
    </source>
</reference>
<accession>A0A1H2AIZ2</accession>
<protein>
    <recommendedName>
        <fullName evidence="3">Tetratricopeptide repeat-containing protein</fullName>
    </recommendedName>
</protein>
<proteinExistence type="predicted"/>
<dbReference type="EMBL" id="LT629758">
    <property type="protein sequence ID" value="SDT45844.1"/>
    <property type="molecule type" value="Genomic_DNA"/>
</dbReference>
<dbReference type="OrthoDB" id="5180161at2"/>
<sequence>MADRDLLQRAATCYRRAGRLDDAARCYRGAALHREAAAVWESLGALAEAAVDLARAGRPEQAAWLLVHRLGAPGPARELMESHRPEPESDDGHRRGLLRSLVLARCDVADDTGAASPATLAVLDTMLAELERPVPAALEHDVEEWAVALAETVHRPDLVALLFAAALRGGRHGAAQRWNSWSVRVLGVPLVLPAGSPAGGR</sequence>